<name>E6UJF8_RUMA7</name>
<protein>
    <submittedName>
        <fullName evidence="1">Uncharacterized protein</fullName>
    </submittedName>
</protein>
<accession>E6UJF8</accession>
<evidence type="ECO:0000313" key="2">
    <source>
        <dbReference type="Proteomes" id="UP000006919"/>
    </source>
</evidence>
<dbReference type="EMBL" id="CP002404">
    <property type="protein sequence ID" value="ADU23804.1"/>
    <property type="molecule type" value="Genomic_DNA"/>
</dbReference>
<dbReference type="HOGENOM" id="CLU_2737589_0_0_9"/>
<dbReference type="RefSeq" id="WP_013483354.1">
    <property type="nucleotide sequence ID" value="NC_014824.1"/>
</dbReference>
<keyword evidence="1" id="KW-0614">Plasmid</keyword>
<reference evidence="2" key="1">
    <citation type="journal article" date="2011" name="J. Bacteriol.">
        <title>Complete genome of the cellulolytic ruminal bacterium Ruminococcus albus 7.</title>
        <authorList>
            <person name="Suen G."/>
            <person name="Stevenson D.M."/>
            <person name="Bruce D.C."/>
            <person name="Chertkov O."/>
            <person name="Copeland A."/>
            <person name="Cheng J.F."/>
            <person name="Detter C."/>
            <person name="Detter J.C."/>
            <person name="Goodwin L.A."/>
            <person name="Han C.S."/>
            <person name="Hauser L.J."/>
            <person name="Ivanova N.N."/>
            <person name="Kyrpides N.C."/>
            <person name="Land M.L."/>
            <person name="Lapidus A."/>
            <person name="Lucas S."/>
            <person name="Ovchinnikova G."/>
            <person name="Pitluck S."/>
            <person name="Tapia R."/>
            <person name="Woyke T."/>
            <person name="Boyum J."/>
            <person name="Mead D."/>
            <person name="Weimer P.J."/>
        </authorList>
    </citation>
    <scope>NUCLEOTIDE SEQUENCE [LARGE SCALE GENOMIC DNA]</scope>
    <source>
        <strain evidence="2">ATCC 27210 / DSM 20455 / JCM 14654 / NCDO 2250 / 7</strain>
        <plasmid evidence="2">pRUMAL01</plasmid>
    </source>
</reference>
<proteinExistence type="predicted"/>
<sequence>MELKEMITREEEKRDVKQNIDTLLWTLERIKNGIENDEIPDVTKSGIIRDVECAEIIVRIIQNKVKGSEVL</sequence>
<gene>
    <name evidence="1" type="ordered locus">Rumal_3342</name>
</gene>
<organism evidence="1 2">
    <name type="scientific">Ruminococcus albus (strain ATCC 27210 / DSM 20455 / JCM 14654 / NCDO 2250 / 7)</name>
    <dbReference type="NCBI Taxonomy" id="697329"/>
    <lineage>
        <taxon>Bacteria</taxon>
        <taxon>Bacillati</taxon>
        <taxon>Bacillota</taxon>
        <taxon>Clostridia</taxon>
        <taxon>Eubacteriales</taxon>
        <taxon>Oscillospiraceae</taxon>
        <taxon>Ruminococcus</taxon>
    </lineage>
</organism>
<geneLocation type="plasmid" evidence="1 2">
    <name>pRUMAL01</name>
</geneLocation>
<dbReference type="KEGG" id="ral:Rumal_3342"/>
<dbReference type="Proteomes" id="UP000006919">
    <property type="component" value="Plasmid pRUMAL01"/>
</dbReference>
<evidence type="ECO:0000313" key="1">
    <source>
        <dbReference type="EMBL" id="ADU23804.1"/>
    </source>
</evidence>
<dbReference type="AlphaFoldDB" id="E6UJF8"/>